<dbReference type="GO" id="GO:0000139">
    <property type="term" value="C:Golgi membrane"/>
    <property type="evidence" value="ECO:0007669"/>
    <property type="project" value="TreeGrafter"/>
</dbReference>
<dbReference type="InterPro" id="IPR013320">
    <property type="entry name" value="ConA-like_dom_sf"/>
</dbReference>
<dbReference type="Gene3D" id="2.60.120.200">
    <property type="match status" value="1"/>
</dbReference>
<dbReference type="PANTHER" id="PTHR12223">
    <property type="entry name" value="VESICULAR MANNOSE-BINDING LECTIN"/>
    <property type="match status" value="1"/>
</dbReference>
<dbReference type="CDD" id="cd06902">
    <property type="entry name" value="lectin_ERGIC-53_ERGL"/>
    <property type="match status" value="1"/>
</dbReference>
<keyword evidence="4" id="KW-0430">Lectin</keyword>
<dbReference type="InterPro" id="IPR051136">
    <property type="entry name" value="Intracellular_Lectin-GPT"/>
</dbReference>
<dbReference type="GO" id="GO:0005537">
    <property type="term" value="F:D-mannose binding"/>
    <property type="evidence" value="ECO:0007669"/>
    <property type="project" value="TreeGrafter"/>
</dbReference>
<organism evidence="12">
    <name type="scientific">Hydra vulgaris</name>
    <name type="common">Hydra</name>
    <name type="synonym">Hydra attenuata</name>
    <dbReference type="NCBI Taxonomy" id="6087"/>
    <lineage>
        <taxon>Eukaryota</taxon>
        <taxon>Metazoa</taxon>
        <taxon>Cnidaria</taxon>
        <taxon>Hydrozoa</taxon>
        <taxon>Hydroidolina</taxon>
        <taxon>Anthoathecata</taxon>
        <taxon>Aplanulata</taxon>
        <taxon>Hydridae</taxon>
        <taxon>Hydra</taxon>
    </lineage>
</organism>
<dbReference type="GO" id="GO:0030134">
    <property type="term" value="C:COPII-coated ER to Golgi transport vesicle"/>
    <property type="evidence" value="ECO:0007669"/>
    <property type="project" value="TreeGrafter"/>
</dbReference>
<comment type="subcellular location">
    <subcellularLocation>
        <location evidence="1">Endoplasmic reticulum-Golgi intermediate compartment membrane</location>
        <topology evidence="1">Single-pass type I membrane protein</topology>
    </subcellularLocation>
</comment>
<keyword evidence="5 9" id="KW-1133">Transmembrane helix</keyword>
<dbReference type="PANTHER" id="PTHR12223:SF28">
    <property type="entry name" value="LECTIN, MANNOSE BINDING 1 LIKE"/>
    <property type="match status" value="1"/>
</dbReference>
<sequence length="469" mass="53627">KKTILVNINCIKMAGHVAFLFLIIFFDAILADEGRHSRFEYKLSFKGPHIATKQGAVPFWTHYGSAIPSDEQIRITPSLKDQRGGLWTKTISSTEFWEVEVYFKISGRGRVGGDGLAVWFTETAGLPGPVFGSSDKWKGLGLFFDSFDNDGEQNNPYVMAMVNDGDVNYDHFKDGNKQQLGGCMRDFRNRPYPVRAKIRYYNNVLTVFYHAGMTEKSDDYELCMRAENVKLPKSGYFGVTAATGGLADDHDVLKFLTHSLTPPLTEEQKKKSITEADRKKYEEQYGEFSSKLETQKEEFKKDHPDKKPAEEKFETVYERDVRLMYEAQQEMHKIMRALHGKTGELTQEVNNLHSAVSKQQNSGGSVDYSMRQDIGNIVSLQNDVHRYVKDIASRISNSDVKKLEQIEQNIRTILENVGHLISKNQDNKKSCPSCVSSSYFTFFLCMQIILFVGYALYKNQQDKVHKKFY</sequence>
<feature type="domain" description="J" evidence="10">
    <location>
        <begin position="248"/>
        <end position="343"/>
    </location>
</feature>
<feature type="compositionally biased region" description="Basic and acidic residues" evidence="8">
    <location>
        <begin position="293"/>
        <end position="308"/>
    </location>
</feature>
<evidence type="ECO:0000259" key="10">
    <source>
        <dbReference type="PROSITE" id="PS50076"/>
    </source>
</evidence>
<evidence type="ECO:0000256" key="7">
    <source>
        <dbReference type="ARBA" id="ARBA00023157"/>
    </source>
</evidence>
<evidence type="ECO:0000313" key="12">
    <source>
        <dbReference type="EMBL" id="CDG70876.1"/>
    </source>
</evidence>
<evidence type="ECO:0000256" key="1">
    <source>
        <dbReference type="ARBA" id="ARBA00004151"/>
    </source>
</evidence>
<evidence type="ECO:0000256" key="4">
    <source>
        <dbReference type="ARBA" id="ARBA00022734"/>
    </source>
</evidence>
<dbReference type="SUPFAM" id="SSF49899">
    <property type="entry name" value="Concanavalin A-like lectins/glucanases"/>
    <property type="match status" value="1"/>
</dbReference>
<evidence type="ECO:0000256" key="9">
    <source>
        <dbReference type="SAM" id="Phobius"/>
    </source>
</evidence>
<feature type="region of interest" description="Disordered" evidence="8">
    <location>
        <begin position="285"/>
        <end position="308"/>
    </location>
</feature>
<evidence type="ECO:0000256" key="2">
    <source>
        <dbReference type="ARBA" id="ARBA00022692"/>
    </source>
</evidence>
<protein>
    <submittedName>
        <fullName evidence="12">Protein ERGIC-53</fullName>
    </submittedName>
</protein>
<dbReference type="AlphaFoldDB" id="T2MFJ4"/>
<dbReference type="GO" id="GO:0033116">
    <property type="term" value="C:endoplasmic reticulum-Golgi intermediate compartment membrane"/>
    <property type="evidence" value="ECO:0007669"/>
    <property type="project" value="UniProtKB-SubCell"/>
</dbReference>
<feature type="non-terminal residue" evidence="12">
    <location>
        <position position="1"/>
    </location>
</feature>
<dbReference type="PROSITE" id="PS50076">
    <property type="entry name" value="DNAJ_2"/>
    <property type="match status" value="1"/>
</dbReference>
<gene>
    <name evidence="12" type="primary">LMAN1</name>
</gene>
<dbReference type="FunFam" id="2.60.120.200:FF:000028">
    <property type="entry name" value="Blast:Protein ERGIC-53"/>
    <property type="match status" value="1"/>
</dbReference>
<dbReference type="InterPro" id="IPR001623">
    <property type="entry name" value="DnaJ_domain"/>
</dbReference>
<evidence type="ECO:0000259" key="11">
    <source>
        <dbReference type="PROSITE" id="PS51328"/>
    </source>
</evidence>
<accession>T2MFJ4</accession>
<evidence type="ECO:0000256" key="8">
    <source>
        <dbReference type="SAM" id="MobiDB-lite"/>
    </source>
</evidence>
<keyword evidence="2 9" id="KW-0812">Transmembrane</keyword>
<feature type="domain" description="L-type lectin-like" evidence="11">
    <location>
        <begin position="37"/>
        <end position="260"/>
    </location>
</feature>
<name>T2MFJ4_HYDVU</name>
<reference evidence="12" key="1">
    <citation type="journal article" date="2013" name="Genome Biol. Evol.">
        <title>Punctuated emergences of genetic and phenotypic innovations in eumetazoan, bilaterian, euteleostome, and hominidae ancestors.</title>
        <authorList>
            <person name="Wenger Y."/>
            <person name="Galliot B."/>
        </authorList>
    </citation>
    <scope>NUCLEOTIDE SEQUENCE</scope>
    <source>
        <tissue evidence="12">Whole animals</tissue>
    </source>
</reference>
<dbReference type="GO" id="GO:0005789">
    <property type="term" value="C:endoplasmic reticulum membrane"/>
    <property type="evidence" value="ECO:0007669"/>
    <property type="project" value="TreeGrafter"/>
</dbReference>
<keyword evidence="7" id="KW-1015">Disulfide bond</keyword>
<dbReference type="GO" id="GO:0006888">
    <property type="term" value="P:endoplasmic reticulum to Golgi vesicle-mediated transport"/>
    <property type="evidence" value="ECO:0007669"/>
    <property type="project" value="TreeGrafter"/>
</dbReference>
<dbReference type="PROSITE" id="PS51328">
    <property type="entry name" value="L_LECTIN_LIKE"/>
    <property type="match status" value="1"/>
</dbReference>
<dbReference type="OrthoDB" id="6017983at2759"/>
<feature type="transmembrane region" description="Helical" evidence="9">
    <location>
        <begin position="439"/>
        <end position="457"/>
    </location>
</feature>
<keyword evidence="6 9" id="KW-0472">Membrane</keyword>
<keyword evidence="3" id="KW-0732">Signal</keyword>
<proteinExistence type="evidence at transcript level"/>
<evidence type="ECO:0000256" key="3">
    <source>
        <dbReference type="ARBA" id="ARBA00022729"/>
    </source>
</evidence>
<dbReference type="EMBL" id="HAAD01004644">
    <property type="protein sequence ID" value="CDG70876.1"/>
    <property type="molecule type" value="mRNA"/>
</dbReference>
<evidence type="ECO:0000256" key="6">
    <source>
        <dbReference type="ARBA" id="ARBA00023136"/>
    </source>
</evidence>
<dbReference type="Pfam" id="PF03388">
    <property type="entry name" value="Lectin_leg-like"/>
    <property type="match status" value="1"/>
</dbReference>
<evidence type="ECO:0000256" key="5">
    <source>
        <dbReference type="ARBA" id="ARBA00022989"/>
    </source>
</evidence>
<dbReference type="InterPro" id="IPR005052">
    <property type="entry name" value="Lectin_leg"/>
</dbReference>